<dbReference type="InterPro" id="IPR015943">
    <property type="entry name" value="WD40/YVTN_repeat-like_dom_sf"/>
</dbReference>
<dbReference type="InterPro" id="IPR011047">
    <property type="entry name" value="Quinoprotein_ADH-like_sf"/>
</dbReference>
<keyword evidence="3" id="KW-1185">Reference proteome</keyword>
<dbReference type="RefSeq" id="WP_300958863.1">
    <property type="nucleotide sequence ID" value="NZ_JAUHJR010000001.1"/>
</dbReference>
<dbReference type="SUPFAM" id="SSF50998">
    <property type="entry name" value="Quinoprotein alcohol dehydrogenase-like"/>
    <property type="match status" value="1"/>
</dbReference>
<feature type="signal peptide" evidence="1">
    <location>
        <begin position="1"/>
        <end position="20"/>
    </location>
</feature>
<evidence type="ECO:0000256" key="1">
    <source>
        <dbReference type="SAM" id="SignalP"/>
    </source>
</evidence>
<name>A0ABT8EPC5_9ACTN</name>
<reference evidence="2" key="1">
    <citation type="submission" date="2023-06" db="EMBL/GenBank/DDBJ databases">
        <title>Draft genome sequence of Nocardioides sp. SOB72.</title>
        <authorList>
            <person name="Zhang G."/>
        </authorList>
    </citation>
    <scope>NUCLEOTIDE SEQUENCE</scope>
    <source>
        <strain evidence="2">SOB72</strain>
    </source>
</reference>
<dbReference type="EMBL" id="JAUHJR010000001">
    <property type="protein sequence ID" value="MDN4159991.1"/>
    <property type="molecule type" value="Genomic_DNA"/>
</dbReference>
<proteinExistence type="predicted"/>
<dbReference type="Proteomes" id="UP001168537">
    <property type="component" value="Unassembled WGS sequence"/>
</dbReference>
<evidence type="ECO:0000313" key="2">
    <source>
        <dbReference type="EMBL" id="MDN4159991.1"/>
    </source>
</evidence>
<evidence type="ECO:0000313" key="3">
    <source>
        <dbReference type="Proteomes" id="UP001168537"/>
    </source>
</evidence>
<protein>
    <recommendedName>
        <fullName evidence="4">Delta-60 repeat domain-containing protein</fullName>
    </recommendedName>
</protein>
<accession>A0ABT8EPC5</accession>
<organism evidence="2 3">
    <name type="scientific">Nocardioides abyssi</name>
    <dbReference type="NCBI Taxonomy" id="3058370"/>
    <lineage>
        <taxon>Bacteria</taxon>
        <taxon>Bacillati</taxon>
        <taxon>Actinomycetota</taxon>
        <taxon>Actinomycetes</taxon>
        <taxon>Propionibacteriales</taxon>
        <taxon>Nocardioidaceae</taxon>
        <taxon>Nocardioides</taxon>
    </lineage>
</organism>
<evidence type="ECO:0008006" key="4">
    <source>
        <dbReference type="Google" id="ProtNLM"/>
    </source>
</evidence>
<dbReference type="Gene3D" id="2.130.10.10">
    <property type="entry name" value="YVTN repeat-like/Quinoprotein amine dehydrogenase"/>
    <property type="match status" value="1"/>
</dbReference>
<sequence length="651" mass="67927">MNRGLLAAVALSLGCGLLGASHHLATADVPGGTVVRTTPVAGTPHILDGRVFAVTRVGNTVILGGSFTRVRNEGSNTEVVRNGLVALDANTGQVSPVFNPNPGTSVTSLLPAADGTSVYVGGGFTSISGATRARVARIRVADGAVVPTFNAGTINGNVRDMALRNGRLWIAGAFTHVAGRSQPALATLDPDTGAYLPYMGLRVAGTHRGSGVTQVLKIDTTADGSRLVAVGNFDTLQGVRNHQLLMLDTSGASAQPATFRTGFYLTPCSSAFDTYMRDVAFSDDDSFFVVTTTGAYGGSTGACDTTARFETRTVSTDAPPSWINHTGGDTTYGVEVTPAAVYVGGHQRWQNNPFAGDRAGPGAVSREGIAALDPVNGLPLSWNPGRDKGVGVFDFLFDDRGLWVASDTTRIAGQLRSRIALLLKDGATRPTIRTPLLPNDVYTGGSTAALTGLLKRRYDGAVAGAVQDPPDGGINWSTVRGAFMVNGVLYLGQSDGSFTRRTFSGTRFGGAQVVNTSDLIVRLAAWHDEVAVMTGMFLDDNRVYFTLTGDPNLYYRYFTPESGVVGAQRYVAGTGVAGLDLRQARGMFLAGSQVYVATSTGTLVRVDWQRGGASGRLVAGTATTVSGPTLDGQTWGGRAMFLFQNATGGGA</sequence>
<feature type="chain" id="PRO_5047099403" description="Delta-60 repeat domain-containing protein" evidence="1">
    <location>
        <begin position="21"/>
        <end position="651"/>
    </location>
</feature>
<comment type="caution">
    <text evidence="2">The sequence shown here is derived from an EMBL/GenBank/DDBJ whole genome shotgun (WGS) entry which is preliminary data.</text>
</comment>
<keyword evidence="1" id="KW-0732">Signal</keyword>
<dbReference type="PROSITE" id="PS51257">
    <property type="entry name" value="PROKAR_LIPOPROTEIN"/>
    <property type="match status" value="1"/>
</dbReference>
<gene>
    <name evidence="2" type="ORF">QWY29_01385</name>
</gene>